<feature type="coiled-coil region" evidence="1">
    <location>
        <begin position="83"/>
        <end position="146"/>
    </location>
</feature>
<reference evidence="4" key="1">
    <citation type="submission" date="2021-01" db="EMBL/GenBank/DDBJ databases">
        <authorList>
            <person name="Corre E."/>
            <person name="Pelletier E."/>
            <person name="Niang G."/>
            <person name="Scheremetjew M."/>
            <person name="Finn R."/>
            <person name="Kale V."/>
            <person name="Holt S."/>
            <person name="Cochrane G."/>
            <person name="Meng A."/>
            <person name="Brown T."/>
            <person name="Cohen L."/>
        </authorList>
    </citation>
    <scope>NUCLEOTIDE SEQUENCE</scope>
    <source>
        <strain evidence="4">MM31A-1</strain>
    </source>
</reference>
<dbReference type="EMBL" id="HBIO01008352">
    <property type="protein sequence ID" value="CAE0461529.1"/>
    <property type="molecule type" value="Transcribed_RNA"/>
</dbReference>
<evidence type="ECO:0000256" key="1">
    <source>
        <dbReference type="SAM" id="Coils"/>
    </source>
</evidence>
<keyword evidence="1" id="KW-0175">Coiled coil</keyword>
<dbReference type="AlphaFoldDB" id="A0A6S8SV97"/>
<evidence type="ECO:0000313" key="3">
    <source>
        <dbReference type="EMBL" id="CAE0461529.1"/>
    </source>
</evidence>
<dbReference type="EMBL" id="HBIO01008353">
    <property type="protein sequence ID" value="CAE0461530.1"/>
    <property type="molecule type" value="Transcribed_RNA"/>
</dbReference>
<gene>
    <name evidence="3" type="ORF">CDEB00056_LOCUS6370</name>
    <name evidence="4" type="ORF">CDEB00056_LOCUS6371</name>
</gene>
<name>A0A6S8SV97_9STRA</name>
<proteinExistence type="predicted"/>
<organism evidence="4">
    <name type="scientific">Chaetoceros debilis</name>
    <dbReference type="NCBI Taxonomy" id="122233"/>
    <lineage>
        <taxon>Eukaryota</taxon>
        <taxon>Sar</taxon>
        <taxon>Stramenopiles</taxon>
        <taxon>Ochrophyta</taxon>
        <taxon>Bacillariophyta</taxon>
        <taxon>Coscinodiscophyceae</taxon>
        <taxon>Chaetocerotophycidae</taxon>
        <taxon>Chaetocerotales</taxon>
        <taxon>Chaetocerotaceae</taxon>
        <taxon>Chaetoceros</taxon>
    </lineage>
</organism>
<evidence type="ECO:0000256" key="2">
    <source>
        <dbReference type="SAM" id="MobiDB-lite"/>
    </source>
</evidence>
<sequence length="422" mass="48431">MSINPIATIEEDNEVYERVCKNLIHYVEGSGEGRSDPALAPVMADYVAISRNKVKVEHAKRAAFALERWIQSQKEVKSQKALSSEYEISKLNAERELQDKRQELDKIGEKHEAAWDDLSKKHEKNDAELRKKLETYEIQKRREREALRYLTDNDPSLPKVEEEISNAKVEVVRKQTHVSAGEQQLELKEAEEKKARDNFSATVVDLKLRQPMGAGSIDVREESLPGARLPMSKILQWLGGSEIIQRTQRMTRQQLEELFFFLHKTGFDLNVEFYGRQSSRQYLSGKSRLVNGSNETADDMRLRMARALTPVSHEFPEWGLEVKSRLNAKEENAREQKVSEQREAATVQEASRKELYSPAAFKKTMKRVLLDSDDSYEPPPSPNAKRARRECASRPPLMNRNDPVHSSPPRGLFDNNAISKEE</sequence>
<protein>
    <submittedName>
        <fullName evidence="4">Uncharacterized protein</fullName>
    </submittedName>
</protein>
<feature type="region of interest" description="Disordered" evidence="2">
    <location>
        <begin position="331"/>
        <end position="351"/>
    </location>
</feature>
<evidence type="ECO:0000313" key="4">
    <source>
        <dbReference type="EMBL" id="CAE0461530.1"/>
    </source>
</evidence>
<feature type="compositionally biased region" description="Basic and acidic residues" evidence="2">
    <location>
        <begin position="331"/>
        <end position="343"/>
    </location>
</feature>
<accession>A0A6S8SV97</accession>
<feature type="region of interest" description="Disordered" evidence="2">
    <location>
        <begin position="367"/>
        <end position="422"/>
    </location>
</feature>